<dbReference type="Pfam" id="PF06677">
    <property type="entry name" value="Auto_anti-p27"/>
    <property type="match status" value="1"/>
</dbReference>
<dbReference type="Proteomes" id="UP000002899">
    <property type="component" value="Chromosome III"/>
</dbReference>
<dbReference type="OrthoDB" id="28939at2759"/>
<name>A0A1R4AC15_BABMR</name>
<dbReference type="InterPro" id="IPR051888">
    <property type="entry name" value="UPF0148_domain"/>
</dbReference>
<dbReference type="RefSeq" id="XP_021338703.1">
    <property type="nucleotide sequence ID" value="XM_021482152.1"/>
</dbReference>
<evidence type="ECO:0000313" key="1">
    <source>
        <dbReference type="EMBL" id="SJK86559.1"/>
    </source>
</evidence>
<dbReference type="AlphaFoldDB" id="A0A1R4AC15"/>
<dbReference type="PANTHER" id="PTHR16537:SF1">
    <property type="entry name" value="PROTEIN ZNRD2"/>
    <property type="match status" value="1"/>
</dbReference>
<dbReference type="InterPro" id="IPR009563">
    <property type="entry name" value="SSSCA1"/>
</dbReference>
<accession>A0A1R4AC15</accession>
<dbReference type="EMBL" id="LN871598">
    <property type="protein sequence ID" value="SJK86559.1"/>
    <property type="molecule type" value="Genomic_DNA"/>
</dbReference>
<reference evidence="1 2" key="3">
    <citation type="journal article" date="2016" name="Sci. Rep.">
        <title>Genome-wide diversity and gene expression profiling of Babesia microti isolates identify polymorphic genes that mediate host-pathogen interactions.</title>
        <authorList>
            <person name="Silva J.C."/>
            <person name="Cornillot E."/>
            <person name="McCracken C."/>
            <person name="Usmani-Brown S."/>
            <person name="Dwivedi A."/>
            <person name="Ifeonu O.O."/>
            <person name="Crabtree J."/>
            <person name="Gotia H.T."/>
            <person name="Virji A.Z."/>
            <person name="Reynes C."/>
            <person name="Colinge J."/>
            <person name="Kumar V."/>
            <person name="Lawres L."/>
            <person name="Pazzi J.E."/>
            <person name="Pablo J.V."/>
            <person name="Hung C."/>
            <person name="Brancato J."/>
            <person name="Kumari P."/>
            <person name="Orvis J."/>
            <person name="Tretina K."/>
            <person name="Chibucos M."/>
            <person name="Ott S."/>
            <person name="Sadzewicz L."/>
            <person name="Sengamalay N."/>
            <person name="Shetty A.C."/>
            <person name="Su Q."/>
            <person name="Tallon L."/>
            <person name="Fraser C.M."/>
            <person name="Frutos R."/>
            <person name="Molina D.M."/>
            <person name="Krause P.J."/>
            <person name="Ben Mamoun C."/>
        </authorList>
    </citation>
    <scope>NUCLEOTIDE SEQUENCE [LARGE SCALE GENOMIC DNA]</scope>
    <source>
        <strain evidence="1 2">RI</strain>
    </source>
</reference>
<protein>
    <submittedName>
        <fullName evidence="1">Uncharacterized protein</fullName>
    </submittedName>
</protein>
<sequence>MEEIHEKLGNLLLKGWTMLGNSCPQCMETPLMRSKDKKIYCGKCDIYLSHDMQSVEHDIKLDHRMDNEPIVNEDRPKMLEFKPYDNLMKITKISMNDDSIHRPNWDPDKYFTNKIDPKLKDTVICIISKRLEKYMDLLENTGCDSLVDIDKESQLISLINNSVSILAQINSMK</sequence>
<organism evidence="1 2">
    <name type="scientific">Babesia microti (strain RI)</name>
    <dbReference type="NCBI Taxonomy" id="1133968"/>
    <lineage>
        <taxon>Eukaryota</taxon>
        <taxon>Sar</taxon>
        <taxon>Alveolata</taxon>
        <taxon>Apicomplexa</taxon>
        <taxon>Aconoidasida</taxon>
        <taxon>Piroplasmida</taxon>
        <taxon>Babesiidae</taxon>
        <taxon>Babesia</taxon>
    </lineage>
</organism>
<keyword evidence="2" id="KW-1185">Reference proteome</keyword>
<dbReference type="VEuPathDB" id="PiroplasmaDB:BMR1_03g03285"/>
<evidence type="ECO:0000313" key="2">
    <source>
        <dbReference type="Proteomes" id="UP000002899"/>
    </source>
</evidence>
<dbReference type="PANTHER" id="PTHR16537">
    <property type="entry name" value="SJOEGREN SYNDROME/SCLERODERMA AUTOANTIGEN 1"/>
    <property type="match status" value="1"/>
</dbReference>
<proteinExistence type="predicted"/>
<reference evidence="1 2" key="2">
    <citation type="journal article" date="2013" name="PLoS ONE">
        <title>Whole genome mapping and re-organization of the nuclear and mitochondrial genomes of Babesia microti isolates.</title>
        <authorList>
            <person name="Cornillot E."/>
            <person name="Dassouli A."/>
            <person name="Garg A."/>
            <person name="Pachikara N."/>
            <person name="Randazzo S."/>
            <person name="Depoix D."/>
            <person name="Carcy B."/>
            <person name="Delbecq S."/>
            <person name="Frutos R."/>
            <person name="Silva J.C."/>
            <person name="Sutton R."/>
            <person name="Krause P.J."/>
            <person name="Mamoun C.B."/>
        </authorList>
    </citation>
    <scope>NUCLEOTIDE SEQUENCE [LARGE SCALE GENOMIC DNA]</scope>
    <source>
        <strain evidence="1 2">RI</strain>
    </source>
</reference>
<reference evidence="1 2" key="1">
    <citation type="journal article" date="2012" name="Nucleic Acids Res.">
        <title>Sequencing of the smallest Apicomplexan genome from the human pathogen Babesia microti.</title>
        <authorList>
            <person name="Cornillot E."/>
            <person name="Hadj-Kaddour K."/>
            <person name="Dassouli A."/>
            <person name="Noel B."/>
            <person name="Ranwez V."/>
            <person name="Vacherie B."/>
            <person name="Augagneur Y."/>
            <person name="Bres V."/>
            <person name="Duclos A."/>
            <person name="Randazzo S."/>
            <person name="Carcy B."/>
            <person name="Debierre-Grockiego F."/>
            <person name="Delbecq S."/>
            <person name="Moubri-Menage K."/>
            <person name="Shams-Eldin H."/>
            <person name="Usmani-Brown S."/>
            <person name="Bringaud F."/>
            <person name="Wincker P."/>
            <person name="Vivares C.P."/>
            <person name="Schwarz R.T."/>
            <person name="Schetters T.P."/>
            <person name="Krause P.J."/>
            <person name="Gorenflot A."/>
            <person name="Berry V."/>
            <person name="Barbe V."/>
            <person name="Ben Mamoun C."/>
        </authorList>
    </citation>
    <scope>NUCLEOTIDE SEQUENCE [LARGE SCALE GENOMIC DNA]</scope>
    <source>
        <strain evidence="1 2">RI</strain>
    </source>
</reference>
<dbReference type="GeneID" id="24425303"/>
<dbReference type="KEGG" id="bmic:BMR1_03g03285"/>